<evidence type="ECO:0000256" key="3">
    <source>
        <dbReference type="ARBA" id="ARBA00022475"/>
    </source>
</evidence>
<protein>
    <recommendedName>
        <fullName evidence="9">Sec-independent protein translocase protein TatA</fullName>
    </recommendedName>
</protein>
<keyword evidence="5 9" id="KW-0653">Protein transport</keyword>
<evidence type="ECO:0000256" key="9">
    <source>
        <dbReference type="HAMAP-Rule" id="MF_00236"/>
    </source>
</evidence>
<keyword evidence="4 9" id="KW-0812">Transmembrane</keyword>
<proteinExistence type="inferred from homology"/>
<dbReference type="NCBIfam" id="NF011430">
    <property type="entry name" value="PRK14861.1"/>
    <property type="match status" value="1"/>
</dbReference>
<evidence type="ECO:0000313" key="12">
    <source>
        <dbReference type="Proteomes" id="UP001220064"/>
    </source>
</evidence>
<dbReference type="Pfam" id="PF02416">
    <property type="entry name" value="TatA_B_E"/>
    <property type="match status" value="1"/>
</dbReference>
<accession>A0ABY7UAJ7</accession>
<keyword evidence="3 9" id="KW-1003">Cell membrane</keyword>
<gene>
    <name evidence="11" type="primary">tatAd</name>
    <name evidence="9" type="synonym">tatA</name>
    <name evidence="11" type="ORF">CMASS_05325</name>
</gene>
<keyword evidence="2 9" id="KW-0813">Transport</keyword>
<evidence type="ECO:0000256" key="8">
    <source>
        <dbReference type="ARBA" id="ARBA00023136"/>
    </source>
</evidence>
<keyword evidence="6 9" id="KW-1133">Transmembrane helix</keyword>
<dbReference type="NCBIfam" id="NF001854">
    <property type="entry name" value="PRK00575.1"/>
    <property type="match status" value="1"/>
</dbReference>
<dbReference type="HAMAP" id="MF_00236">
    <property type="entry name" value="TatA_E"/>
    <property type="match status" value="1"/>
</dbReference>
<comment type="subcellular location">
    <subcellularLocation>
        <location evidence="1 9">Cell membrane</location>
        <topology evidence="1 9">Single-pass membrane protein</topology>
    </subcellularLocation>
</comment>
<comment type="function">
    <text evidence="9">Part of the twin-arginine translocation (Tat) system that transports large folded proteins containing a characteristic twin-arginine motif in their signal peptide across membranes. TatA could form the protein-conducting channel of the Tat system.</text>
</comment>
<feature type="compositionally biased region" description="Basic and acidic residues" evidence="10">
    <location>
        <begin position="82"/>
        <end position="91"/>
    </location>
</feature>
<dbReference type="RefSeq" id="WP_022861982.1">
    <property type="nucleotide sequence ID" value="NZ_ATVG01000001.1"/>
</dbReference>
<evidence type="ECO:0000256" key="5">
    <source>
        <dbReference type="ARBA" id="ARBA00022927"/>
    </source>
</evidence>
<reference evidence="11 12" key="1">
    <citation type="submission" date="2020-10" db="EMBL/GenBank/DDBJ databases">
        <title>Complete genome sequence of Corynebacterium massiliense DSM 45435, type strain of Corynebacterium massiliense.</title>
        <authorList>
            <person name="Busche T."/>
            <person name="Kalinowski J."/>
            <person name="Ruckert C."/>
        </authorList>
    </citation>
    <scope>NUCLEOTIDE SEQUENCE [LARGE SCALE GENOMIC DNA]</scope>
    <source>
        <strain evidence="11 12">DSM 45435</strain>
    </source>
</reference>
<evidence type="ECO:0000256" key="1">
    <source>
        <dbReference type="ARBA" id="ARBA00004162"/>
    </source>
</evidence>
<comment type="subunit">
    <text evidence="9">The Tat system comprises two distinct complexes: a TatABC complex, containing multiple copies of TatA, TatB and TatC subunits, and a separate TatA complex, containing only TatA subunits. Substrates initially bind to the TatABC complex, which probably triggers association of the separate TatA complex to form the active translocon.</text>
</comment>
<evidence type="ECO:0000313" key="11">
    <source>
        <dbReference type="EMBL" id="WCZ32507.1"/>
    </source>
</evidence>
<keyword evidence="8 9" id="KW-0472">Membrane</keyword>
<evidence type="ECO:0000256" key="10">
    <source>
        <dbReference type="SAM" id="MobiDB-lite"/>
    </source>
</evidence>
<dbReference type="NCBIfam" id="TIGR01411">
    <property type="entry name" value="tatAE"/>
    <property type="match status" value="1"/>
</dbReference>
<feature type="compositionally biased region" description="Polar residues" evidence="10">
    <location>
        <begin position="43"/>
        <end position="72"/>
    </location>
</feature>
<evidence type="ECO:0000256" key="4">
    <source>
        <dbReference type="ARBA" id="ARBA00022692"/>
    </source>
</evidence>
<keyword evidence="7 9" id="KW-0811">Translocation</keyword>
<name>A0ABY7UAJ7_9CORY</name>
<dbReference type="EMBL" id="CP063189">
    <property type="protein sequence ID" value="WCZ32507.1"/>
    <property type="molecule type" value="Genomic_DNA"/>
</dbReference>
<organism evidence="11 12">
    <name type="scientific">Corynebacterium massiliense DSM 45435</name>
    <dbReference type="NCBI Taxonomy" id="1121364"/>
    <lineage>
        <taxon>Bacteria</taxon>
        <taxon>Bacillati</taxon>
        <taxon>Actinomycetota</taxon>
        <taxon>Actinomycetes</taxon>
        <taxon>Mycobacteriales</taxon>
        <taxon>Corynebacteriaceae</taxon>
        <taxon>Corynebacterium</taxon>
    </lineage>
</organism>
<sequence length="91" mass="9687">MSVGAPEIILIIVVILLLFGATKLPELARSVGRSMRIFKSEVNEMNNESAQSKQTQTATPSQQALPSSNQAADNAASPLNDPEAHTQARGQ</sequence>
<dbReference type="Proteomes" id="UP001220064">
    <property type="component" value="Chromosome"/>
</dbReference>
<dbReference type="InterPro" id="IPR003369">
    <property type="entry name" value="TatA/B/E"/>
</dbReference>
<dbReference type="PANTHER" id="PTHR42982">
    <property type="entry name" value="SEC-INDEPENDENT PROTEIN TRANSLOCASE PROTEIN TATA"/>
    <property type="match status" value="1"/>
</dbReference>
<comment type="similarity">
    <text evidence="9">Belongs to the TatA/E family.</text>
</comment>
<evidence type="ECO:0000256" key="2">
    <source>
        <dbReference type="ARBA" id="ARBA00022448"/>
    </source>
</evidence>
<evidence type="ECO:0000256" key="7">
    <source>
        <dbReference type="ARBA" id="ARBA00023010"/>
    </source>
</evidence>
<dbReference type="PANTHER" id="PTHR42982:SF8">
    <property type="entry name" value="SEC-INDEPENDENT PROTEIN TRANSLOCASE PROTEIN TATA"/>
    <property type="match status" value="1"/>
</dbReference>
<feature type="region of interest" description="Disordered" evidence="10">
    <location>
        <begin position="43"/>
        <end position="91"/>
    </location>
</feature>
<dbReference type="Gene3D" id="1.20.5.3310">
    <property type="match status" value="1"/>
</dbReference>
<evidence type="ECO:0000256" key="6">
    <source>
        <dbReference type="ARBA" id="ARBA00022989"/>
    </source>
</evidence>
<keyword evidence="12" id="KW-1185">Reference proteome</keyword>
<dbReference type="InterPro" id="IPR006312">
    <property type="entry name" value="TatA/E"/>
</dbReference>